<organism evidence="14">
    <name type="scientific">uncultured Thermoleophilia bacterium</name>
    <dbReference type="NCBI Taxonomy" id="1497501"/>
    <lineage>
        <taxon>Bacteria</taxon>
        <taxon>Bacillati</taxon>
        <taxon>Actinomycetota</taxon>
        <taxon>Thermoleophilia</taxon>
        <taxon>environmental samples</taxon>
    </lineage>
</organism>
<dbReference type="Pfam" id="PF02355">
    <property type="entry name" value="SecD_SecF_C"/>
    <property type="match status" value="2"/>
</dbReference>
<gene>
    <name evidence="14" type="ORF">AVDCRST_MAG79-2566</name>
</gene>
<evidence type="ECO:0000256" key="5">
    <source>
        <dbReference type="ARBA" id="ARBA00022927"/>
    </source>
</evidence>
<evidence type="ECO:0000256" key="4">
    <source>
        <dbReference type="ARBA" id="ARBA00022692"/>
    </source>
</evidence>
<comment type="subcellular location">
    <subcellularLocation>
        <location evidence="1">Cell membrane</location>
        <topology evidence="1">Multi-pass membrane protein</topology>
    </subcellularLocation>
</comment>
<feature type="domain" description="Protein export membrane protein SecD/SecF C-terminal" evidence="11">
    <location>
        <begin position="366"/>
        <end position="527"/>
    </location>
</feature>
<accession>A0A6J4UJP3</accession>
<feature type="transmembrane region" description="Helical" evidence="10">
    <location>
        <begin position="792"/>
        <end position="810"/>
    </location>
</feature>
<evidence type="ECO:0000259" key="13">
    <source>
        <dbReference type="Pfam" id="PF22599"/>
    </source>
</evidence>
<evidence type="ECO:0000256" key="1">
    <source>
        <dbReference type="ARBA" id="ARBA00004651"/>
    </source>
</evidence>
<feature type="domain" description="Protein export membrane protein SecD/SecF C-terminal" evidence="11">
    <location>
        <begin position="662"/>
        <end position="843"/>
    </location>
</feature>
<keyword evidence="2" id="KW-0813">Transport</keyword>
<dbReference type="PANTHER" id="PTHR30081">
    <property type="entry name" value="PROTEIN-EXPORT MEMBRANE PROTEIN SEC"/>
    <property type="match status" value="1"/>
</dbReference>
<dbReference type="InterPro" id="IPR022645">
    <property type="entry name" value="SecD/SecF_bac"/>
</dbReference>
<dbReference type="InterPro" id="IPR005791">
    <property type="entry name" value="SecD"/>
</dbReference>
<dbReference type="InterPro" id="IPR022813">
    <property type="entry name" value="SecD/SecF_arch_bac"/>
</dbReference>
<sequence length="905" mass="96338">MSRRGNLITIVLVLGMLAAAVGVSLTRDVVLGLDLRGGAEATFQAQPTDEGTEVTPELVQQAIGVLRDRIDSVGAREPEIRREGEDRIGVALAGVDNPEEVLEVVGSTGQLYFIDLEQGLTPGVSRSVVAGGSISPKDSLRQLLEATKDTATGATDFYAFEKGKAAPVINTSGPQASLRNDPAVAAVPPARLEFLPVPKGKLPASCSGDSPAGCPGLGAPEPGKTYWYMFDLPPEDQRLTGRDLDDARPDVDPQSGRSVVTMDFSDRGGRLFEDITRRLAQDGRTEFNQAVAAGQAGEGLEEQFFHHFAVVLDGDIKTFPTIDFTRNGEGISGGRAEITGVQGDEARDIATVLQSGSLPVELIPLSVNQVSATLGAESLDQGLLAGGLGLLVVMIYLLVFYRFLGLIADIALLIYAVLFYGIIVAIPVTMTLPGIAGMILTIGVAADANVVVFERIKEEVRAGRTVRAAIGSGYTKGFSTILDANAVTLITAAVLFVASQASVKGFALLLALGVIVSMITAVAATRALLGILGNFRWFNNAAFMGATASPVRWKADYAGRRTLWFAISGVIIAIGIGSLATKGLNEGIDFAGGTRVEFTTGDQRLTTEQVRTAIAGSAPGIAEAVVRGVNEEGDSGDRYARFQLDSEELSNTELQRVEAELVRDFGAGIDFEEARSVSASFGSEILRDAVLAFIFSMVLIIAYVSLRFDWKYAAPMIVALLHDLLITVGVYSLTGREVSSATVAAVLTILGYSLYDTVIIFDRVRENERGLRRHTYDQIVNISLWETITRSLNTSFITLLPILSLYLFGGETLRDFAFALLVGIFSGAYSSIFIAAPLLAYLKGREPEYRRRPGSTELPYVFLRPEGSTVGTPEPVLAGVGADGPDAGEAAAPQRGRLRRLGAAN</sequence>
<dbReference type="InterPro" id="IPR005665">
    <property type="entry name" value="SecF_bac"/>
</dbReference>
<keyword evidence="5" id="KW-0653">Protein transport</keyword>
<dbReference type="PANTHER" id="PTHR30081:SF1">
    <property type="entry name" value="PROTEIN TRANSLOCASE SUBUNIT SECD"/>
    <property type="match status" value="1"/>
</dbReference>
<protein>
    <submittedName>
        <fullName evidence="14">Protein translocase subunit SecF</fullName>
    </submittedName>
</protein>
<dbReference type="InterPro" id="IPR022646">
    <property type="entry name" value="SecD/SecF_CS"/>
</dbReference>
<dbReference type="Gene3D" id="3.30.1360.200">
    <property type="match status" value="1"/>
</dbReference>
<feature type="transmembrane region" description="Helical" evidence="10">
    <location>
        <begin position="410"/>
        <end position="429"/>
    </location>
</feature>
<evidence type="ECO:0000256" key="6">
    <source>
        <dbReference type="ARBA" id="ARBA00022989"/>
    </source>
</evidence>
<evidence type="ECO:0000256" key="2">
    <source>
        <dbReference type="ARBA" id="ARBA00022448"/>
    </source>
</evidence>
<keyword evidence="7" id="KW-0811">Translocation</keyword>
<feature type="transmembrane region" description="Helical" evidence="10">
    <location>
        <begin position="740"/>
        <end position="761"/>
    </location>
</feature>
<keyword evidence="3" id="KW-1003">Cell membrane</keyword>
<feature type="region of interest" description="Disordered" evidence="9">
    <location>
        <begin position="869"/>
        <end position="891"/>
    </location>
</feature>
<feature type="domain" description="Protein translocase subunit SecDF P1" evidence="12">
    <location>
        <begin position="59"/>
        <end position="116"/>
    </location>
</feature>
<reference evidence="14" key="1">
    <citation type="submission" date="2020-02" db="EMBL/GenBank/DDBJ databases">
        <authorList>
            <person name="Meier V. D."/>
        </authorList>
    </citation>
    <scope>NUCLEOTIDE SEQUENCE</scope>
    <source>
        <strain evidence="14">AVDCRST_MAG79</strain>
    </source>
</reference>
<dbReference type="GO" id="GO:0006886">
    <property type="term" value="P:intracellular protein transport"/>
    <property type="evidence" value="ECO:0007669"/>
    <property type="project" value="InterPro"/>
</dbReference>
<name>A0A6J4UJP3_9ACTN</name>
<evidence type="ECO:0000256" key="10">
    <source>
        <dbReference type="SAM" id="Phobius"/>
    </source>
</evidence>
<evidence type="ECO:0000256" key="7">
    <source>
        <dbReference type="ARBA" id="ARBA00023010"/>
    </source>
</evidence>
<dbReference type="NCBIfam" id="TIGR00916">
    <property type="entry name" value="2A0604s01"/>
    <property type="match status" value="2"/>
</dbReference>
<keyword evidence="6 10" id="KW-1133">Transmembrane helix</keyword>
<dbReference type="HAMAP" id="MF_01463_B">
    <property type="entry name" value="SecD_B"/>
    <property type="match status" value="1"/>
</dbReference>
<dbReference type="AlphaFoldDB" id="A0A6J4UJP3"/>
<evidence type="ECO:0000256" key="8">
    <source>
        <dbReference type="ARBA" id="ARBA00023136"/>
    </source>
</evidence>
<dbReference type="InterPro" id="IPR048634">
    <property type="entry name" value="SecD_SecF_C"/>
</dbReference>
<feature type="transmembrane region" description="Helical" evidence="10">
    <location>
        <begin position="713"/>
        <end position="734"/>
    </location>
</feature>
<feature type="transmembrane region" description="Helical" evidence="10">
    <location>
        <begin position="477"/>
        <end position="499"/>
    </location>
</feature>
<dbReference type="GO" id="GO:0005886">
    <property type="term" value="C:plasma membrane"/>
    <property type="evidence" value="ECO:0007669"/>
    <property type="project" value="UniProtKB-SubCell"/>
</dbReference>
<dbReference type="Gene3D" id="3.30.70.3220">
    <property type="match status" value="1"/>
</dbReference>
<evidence type="ECO:0000256" key="9">
    <source>
        <dbReference type="SAM" id="MobiDB-lite"/>
    </source>
</evidence>
<dbReference type="PRINTS" id="PR01755">
    <property type="entry name" value="SECFTRNLCASE"/>
</dbReference>
<dbReference type="InterPro" id="IPR054384">
    <property type="entry name" value="SecDF_P1_head"/>
</dbReference>
<keyword evidence="8 10" id="KW-0472">Membrane</keyword>
<dbReference type="NCBIfam" id="TIGR00966">
    <property type="entry name" value="transloc_SecF"/>
    <property type="match status" value="1"/>
</dbReference>
<dbReference type="InterPro" id="IPR048631">
    <property type="entry name" value="SecD_1st"/>
</dbReference>
<evidence type="ECO:0000259" key="11">
    <source>
        <dbReference type="Pfam" id="PF02355"/>
    </source>
</evidence>
<feature type="transmembrane region" description="Helical" evidence="10">
    <location>
        <begin position="435"/>
        <end position="456"/>
    </location>
</feature>
<dbReference type="Pfam" id="PF07549">
    <property type="entry name" value="Sec_GG"/>
    <property type="match status" value="1"/>
</dbReference>
<dbReference type="GO" id="GO:0015450">
    <property type="term" value="F:protein-transporting ATPase activity"/>
    <property type="evidence" value="ECO:0007669"/>
    <property type="project" value="InterPro"/>
</dbReference>
<dbReference type="InterPro" id="IPR055344">
    <property type="entry name" value="SecD_SecF_C_bact"/>
</dbReference>
<dbReference type="Gene3D" id="1.20.1640.10">
    <property type="entry name" value="Multidrug efflux transporter AcrB transmembrane domain"/>
    <property type="match status" value="2"/>
</dbReference>
<feature type="transmembrane region" description="Helical" evidence="10">
    <location>
        <begin position="562"/>
        <end position="580"/>
    </location>
</feature>
<dbReference type="EMBL" id="CADCWC010000392">
    <property type="protein sequence ID" value="CAA9549313.1"/>
    <property type="molecule type" value="Genomic_DNA"/>
</dbReference>
<dbReference type="NCBIfam" id="TIGR01129">
    <property type="entry name" value="secD"/>
    <property type="match status" value="1"/>
</dbReference>
<feature type="transmembrane region" description="Helical" evidence="10">
    <location>
        <begin position="505"/>
        <end position="529"/>
    </location>
</feature>
<dbReference type="Pfam" id="PF22599">
    <property type="entry name" value="SecDF_P1_head"/>
    <property type="match status" value="1"/>
</dbReference>
<feature type="transmembrane region" description="Helical" evidence="10">
    <location>
        <begin position="816"/>
        <end position="842"/>
    </location>
</feature>
<evidence type="ECO:0000256" key="3">
    <source>
        <dbReference type="ARBA" id="ARBA00022475"/>
    </source>
</evidence>
<feature type="domain" description="SecDF P1 head subdomain" evidence="13">
    <location>
        <begin position="237"/>
        <end position="360"/>
    </location>
</feature>
<dbReference type="SUPFAM" id="SSF82866">
    <property type="entry name" value="Multidrug efflux transporter AcrB transmembrane domain"/>
    <property type="match status" value="2"/>
</dbReference>
<evidence type="ECO:0000259" key="12">
    <source>
        <dbReference type="Pfam" id="PF21760"/>
    </source>
</evidence>
<dbReference type="HAMAP" id="MF_01464_B">
    <property type="entry name" value="SecF_B"/>
    <property type="match status" value="1"/>
</dbReference>
<feature type="compositionally biased region" description="Low complexity" evidence="9">
    <location>
        <begin position="878"/>
        <end position="891"/>
    </location>
</feature>
<feature type="non-terminal residue" evidence="14">
    <location>
        <position position="905"/>
    </location>
</feature>
<feature type="transmembrane region" description="Helical" evidence="10">
    <location>
        <begin position="685"/>
        <end position="706"/>
    </location>
</feature>
<dbReference type="Pfam" id="PF21760">
    <property type="entry name" value="SecD_1st"/>
    <property type="match status" value="1"/>
</dbReference>
<evidence type="ECO:0000313" key="14">
    <source>
        <dbReference type="EMBL" id="CAA9549313.1"/>
    </source>
</evidence>
<keyword evidence="4 10" id="KW-0812">Transmembrane</keyword>
<feature type="transmembrane region" description="Helical" evidence="10">
    <location>
        <begin position="383"/>
        <end position="403"/>
    </location>
</feature>
<proteinExistence type="inferred from homology"/>